<dbReference type="PANTHER" id="PTHR22939">
    <property type="entry name" value="SERINE PROTEASE FAMILY S1C HTRA-RELATED"/>
    <property type="match status" value="1"/>
</dbReference>
<evidence type="ECO:0000256" key="9">
    <source>
        <dbReference type="SAM" id="SignalP"/>
    </source>
</evidence>
<dbReference type="AlphaFoldDB" id="A0A518E065"/>
<dbReference type="OrthoDB" id="248175at2"/>
<dbReference type="Pfam" id="PF13180">
    <property type="entry name" value="PDZ_2"/>
    <property type="match status" value="2"/>
</dbReference>
<accession>A0A518E065</accession>
<proteinExistence type="inferred from homology"/>
<feature type="active site" description="Charge relay system" evidence="7">
    <location>
        <position position="253"/>
    </location>
</feature>
<dbReference type="SUPFAM" id="SSF50494">
    <property type="entry name" value="Trypsin-like serine proteases"/>
    <property type="match status" value="1"/>
</dbReference>
<keyword evidence="3 9" id="KW-0732">Signal</keyword>
<dbReference type="KEGG" id="lcre:Pla8534_53260"/>
<dbReference type="GO" id="GO:0006508">
    <property type="term" value="P:proteolysis"/>
    <property type="evidence" value="ECO:0007669"/>
    <property type="project" value="UniProtKB-KW"/>
</dbReference>
<comment type="similarity">
    <text evidence="1">Belongs to the peptidase S1C family.</text>
</comment>
<dbReference type="Proteomes" id="UP000317648">
    <property type="component" value="Chromosome"/>
</dbReference>
<reference evidence="11 12" key="1">
    <citation type="submission" date="2019-02" db="EMBL/GenBank/DDBJ databases">
        <title>Deep-cultivation of Planctomycetes and their phenomic and genomic characterization uncovers novel biology.</title>
        <authorList>
            <person name="Wiegand S."/>
            <person name="Jogler M."/>
            <person name="Boedeker C."/>
            <person name="Pinto D."/>
            <person name="Vollmers J."/>
            <person name="Rivas-Marin E."/>
            <person name="Kohn T."/>
            <person name="Peeters S.H."/>
            <person name="Heuer A."/>
            <person name="Rast P."/>
            <person name="Oberbeckmann S."/>
            <person name="Bunk B."/>
            <person name="Jeske O."/>
            <person name="Meyerdierks A."/>
            <person name="Storesund J.E."/>
            <person name="Kallscheuer N."/>
            <person name="Luecker S."/>
            <person name="Lage O.M."/>
            <person name="Pohl T."/>
            <person name="Merkel B.J."/>
            <person name="Hornburger P."/>
            <person name="Mueller R.-W."/>
            <person name="Bruemmer F."/>
            <person name="Labrenz M."/>
            <person name="Spormann A.M."/>
            <person name="Op den Camp H."/>
            <person name="Overmann J."/>
            <person name="Amann R."/>
            <person name="Jetten M.S.M."/>
            <person name="Mascher T."/>
            <person name="Medema M.H."/>
            <person name="Devos D.P."/>
            <person name="Kaster A.-K."/>
            <person name="Ovreas L."/>
            <person name="Rohde M."/>
            <person name="Galperin M.Y."/>
            <person name="Jogler C."/>
        </authorList>
    </citation>
    <scope>NUCLEOTIDE SEQUENCE [LARGE SCALE GENOMIC DNA]</scope>
    <source>
        <strain evidence="11 12">Pla85_3_4</strain>
    </source>
</reference>
<gene>
    <name evidence="11" type="primary">mucD_6</name>
    <name evidence="11" type="ORF">Pla8534_53260</name>
</gene>
<feature type="binding site" evidence="8">
    <location>
        <position position="180"/>
    </location>
    <ligand>
        <name>substrate</name>
    </ligand>
</feature>
<feature type="binding site" evidence="8">
    <location>
        <position position="74"/>
    </location>
    <ligand>
        <name>substrate</name>
    </ligand>
</feature>
<dbReference type="InterPro" id="IPR001940">
    <property type="entry name" value="Peptidase_S1C"/>
</dbReference>
<feature type="active site" description="Charge relay system" evidence="7">
    <location>
        <position position="150"/>
    </location>
</feature>
<dbReference type="EC" id="3.4.21.107" evidence="11"/>
<dbReference type="Pfam" id="PF13365">
    <property type="entry name" value="Trypsin_2"/>
    <property type="match status" value="1"/>
</dbReference>
<evidence type="ECO:0000256" key="3">
    <source>
        <dbReference type="ARBA" id="ARBA00022729"/>
    </source>
</evidence>
<protein>
    <submittedName>
        <fullName evidence="11">Putative periplasmic serine endoprotease DegP-like</fullName>
        <ecNumber evidence="11">3.4.21.107</ecNumber>
    </submittedName>
</protein>
<dbReference type="NCBIfam" id="TIGR02037">
    <property type="entry name" value="degP_htrA_DO"/>
    <property type="match status" value="1"/>
</dbReference>
<keyword evidence="2 11" id="KW-0645">Protease</keyword>
<evidence type="ECO:0000256" key="7">
    <source>
        <dbReference type="PIRSR" id="PIRSR611782-1"/>
    </source>
</evidence>
<evidence type="ECO:0000256" key="5">
    <source>
        <dbReference type="ARBA" id="ARBA00022801"/>
    </source>
</evidence>
<evidence type="ECO:0000259" key="10">
    <source>
        <dbReference type="PROSITE" id="PS50106"/>
    </source>
</evidence>
<feature type="domain" description="PDZ" evidence="10">
    <location>
        <begin position="292"/>
        <end position="361"/>
    </location>
</feature>
<dbReference type="SUPFAM" id="SSF50156">
    <property type="entry name" value="PDZ domain-like"/>
    <property type="match status" value="2"/>
</dbReference>
<evidence type="ECO:0000313" key="11">
    <source>
        <dbReference type="EMBL" id="QDU97478.1"/>
    </source>
</evidence>
<dbReference type="InterPro" id="IPR009003">
    <property type="entry name" value="Peptidase_S1_PA"/>
</dbReference>
<evidence type="ECO:0000256" key="8">
    <source>
        <dbReference type="PIRSR" id="PIRSR611782-2"/>
    </source>
</evidence>
<organism evidence="11 12">
    <name type="scientific">Lignipirellula cremea</name>
    <dbReference type="NCBI Taxonomy" id="2528010"/>
    <lineage>
        <taxon>Bacteria</taxon>
        <taxon>Pseudomonadati</taxon>
        <taxon>Planctomycetota</taxon>
        <taxon>Planctomycetia</taxon>
        <taxon>Pirellulales</taxon>
        <taxon>Pirellulaceae</taxon>
        <taxon>Lignipirellula</taxon>
    </lineage>
</organism>
<keyword evidence="5 11" id="KW-0378">Hydrolase</keyword>
<feature type="binding site" evidence="8">
    <location>
        <begin position="251"/>
        <end position="253"/>
    </location>
    <ligand>
        <name>substrate</name>
    </ligand>
</feature>
<dbReference type="PRINTS" id="PR00834">
    <property type="entry name" value="PROTEASES2C"/>
</dbReference>
<evidence type="ECO:0000256" key="4">
    <source>
        <dbReference type="ARBA" id="ARBA00022737"/>
    </source>
</evidence>
<feature type="domain" description="PDZ" evidence="10">
    <location>
        <begin position="406"/>
        <end position="499"/>
    </location>
</feature>
<dbReference type="CDD" id="cd10839">
    <property type="entry name" value="cpPDZ1_DegP-like"/>
    <property type="match status" value="1"/>
</dbReference>
<dbReference type="InterPro" id="IPR001478">
    <property type="entry name" value="PDZ"/>
</dbReference>
<dbReference type="PANTHER" id="PTHR22939:SF129">
    <property type="entry name" value="SERINE PROTEASE HTRA2, MITOCHONDRIAL"/>
    <property type="match status" value="1"/>
</dbReference>
<dbReference type="PROSITE" id="PS50106">
    <property type="entry name" value="PDZ"/>
    <property type="match status" value="2"/>
</dbReference>
<dbReference type="SMART" id="SM00228">
    <property type="entry name" value="PDZ"/>
    <property type="match status" value="2"/>
</dbReference>
<dbReference type="EMBL" id="CP036433">
    <property type="protein sequence ID" value="QDU97478.1"/>
    <property type="molecule type" value="Genomic_DNA"/>
</dbReference>
<evidence type="ECO:0000256" key="6">
    <source>
        <dbReference type="ARBA" id="ARBA00022825"/>
    </source>
</evidence>
<keyword evidence="6" id="KW-0720">Serine protease</keyword>
<feature type="chain" id="PRO_5021809998" evidence="9">
    <location>
        <begin position="29"/>
        <end position="510"/>
    </location>
</feature>
<keyword evidence="4" id="KW-0677">Repeat</keyword>
<dbReference type="Gene3D" id="2.40.10.120">
    <property type="match status" value="1"/>
</dbReference>
<dbReference type="Gene3D" id="2.30.42.10">
    <property type="match status" value="2"/>
</dbReference>
<dbReference type="InterPro" id="IPR036034">
    <property type="entry name" value="PDZ_sf"/>
</dbReference>
<feature type="active site" description="Charge relay system" evidence="7">
    <location>
        <position position="180"/>
    </location>
</feature>
<keyword evidence="12" id="KW-1185">Reference proteome</keyword>
<dbReference type="RefSeq" id="WP_145056248.1">
    <property type="nucleotide sequence ID" value="NZ_CP036433.1"/>
</dbReference>
<feature type="binding site" evidence="8">
    <location>
        <position position="150"/>
    </location>
    <ligand>
        <name>substrate</name>
    </ligand>
</feature>
<dbReference type="GO" id="GO:0004252">
    <property type="term" value="F:serine-type endopeptidase activity"/>
    <property type="evidence" value="ECO:0007669"/>
    <property type="project" value="InterPro"/>
</dbReference>
<name>A0A518E065_9BACT</name>
<evidence type="ECO:0000256" key="1">
    <source>
        <dbReference type="ARBA" id="ARBA00010541"/>
    </source>
</evidence>
<sequence precursor="true">MLRNFYVRTLGAASLCGALFLGFGWAAAELPHAFGDSPVKATPEKGASFASSLSATFRTVARDVQPSVVMIKTETPDEQPSVQRFEKRFGPGIDPSDRSPFGGESLEELFRSHPEMKRFFRPSAYAQPTGGGIGSGVIIDSAGVILTNNHVVRGGGEITVRLHDGREFRAQEVKTDPKTDLAIIRIQADDLVAAPLGDSDIVEVGDWVLALGQPFGLEGTVTAGIISAKGRGIGIADRENWLQTDAAINPGNSGGPLVNLDGEVVGINTAISSSSGGNQGVGFAAPINLAKWVASQLESSGVVQRAFLGVGIQPLTHELASSFGVKTGQGVLVSSVVEDSPAAHAGLQQGDVILSFSGHSVAHPRELQNAVERCPISSQQKMEIIRDGKPMTLTATCGGQAETASPVALQDASSAQAPLNRWGLQIAPLTADVAKELGMESTAGVVVADVATSGAAAKAGLARGDVILEAGRQPVNSPEAFEKALDGVDRVLLLVKSGNGSRFLVLHPQS</sequence>
<dbReference type="InterPro" id="IPR011782">
    <property type="entry name" value="Pept_S1C_Do"/>
</dbReference>
<feature type="signal peptide" evidence="9">
    <location>
        <begin position="1"/>
        <end position="28"/>
    </location>
</feature>
<evidence type="ECO:0000256" key="2">
    <source>
        <dbReference type="ARBA" id="ARBA00022670"/>
    </source>
</evidence>
<evidence type="ECO:0000313" key="12">
    <source>
        <dbReference type="Proteomes" id="UP000317648"/>
    </source>
</evidence>